<dbReference type="Proteomes" id="UP000035681">
    <property type="component" value="Unplaced"/>
</dbReference>
<sequence length="953" mass="112150">VKEDSCLKEETFEEFLTVSAKKRKPLPNDVVFFFDNDARYLPFAGIVLVLKSRYFKRKFKNFDEVVFSNLTFEAMFTMKKFLYSDPETYIMTTKRLLYHMECLGNFDCDSSKLLCQEYIINHLKPKDYFRTFEKSLISDPIFKPMILEKIVEDFHELLPTCPLNGLSYKTVEAFLTSSIKKIIPHMSLFQLFINWADHQRGIVDVDDIMNLFHCLDIAEFGFGITKEGVIKQGKNLNDYDIMASKFSNLMIDEFKTQLDCKNYYHMADSLAFVSGGYLHSSDKAFIFNGPFGKVENFLTMPFCRARHTSSVVGKKIFLIGGQDENWQSKKTAFTYDILTQTFTGEFDLLQVPRSYHSSISIDDTVYIIGGYGQTVINTIEIYNLIRPDVPQTQHMSFPEACHDSFLLNNGIYITPGRCSASIRLYDHRAGIISEVCKLQPHIYLSGYCADYETGEIYSFGGRYLHYRTATSYVYDIRANKFRNICDLEIATPDARCYLYGEFIYVLGGYPLPLPREGSEVFTRYNPSNYIQIYNIRRDTWEVSQTKLLRKKFYIFFFLAKDMIKYFLLIFIISLTESSKKSLLISYYGSHVYVKNVIKSQHNFDKERITLIINAHSNDINKNISKQIDNWEGPISLGIFIDVDDIFNLRTLCTFCTLKSIPNINNKTSIHFIFSYNALSKDGSEKELLNEYFNEINCEENIKSVNNVCNISTDEDEETKIKRIITYPINVIRNIARNEIKTKFMAYADINDFFSQNFEYKMLKLLKKIFYINIKNSKRKKTKNVLVYRSFVVDNSSERPKTKKELIQLINSSKAFIFDSYLNNSHQINNIEEWLYKKETSTPSIQLITPFNYVNWDPHFISDNKIPYFDERFCYPLKDRIHLKWHLCRQEYKFFIVNDIFMYHYDTIDFKEKKLLKKAKYRILTKTVRIIKEFNKKMYRLYPKTVRLCPKFEL</sequence>
<dbReference type="PANTHER" id="PTHR47411">
    <property type="entry name" value="B3GNT1, BETA-1,3-N-ACETYLGUCOSAMINYLTRANSFERASE 1, HOMOLOG"/>
    <property type="match status" value="1"/>
</dbReference>
<protein>
    <submittedName>
        <fullName evidence="4">BTB domain-containing protein</fullName>
    </submittedName>
</protein>
<keyword evidence="1" id="KW-0880">Kelch repeat</keyword>
<dbReference type="WBParaSite" id="TCONS_00010906.p1">
    <property type="protein sequence ID" value="TCONS_00010906.p1"/>
    <property type="gene ID" value="XLOC_004708"/>
</dbReference>
<dbReference type="Gene3D" id="2.120.10.80">
    <property type="entry name" value="Kelch-type beta propeller"/>
    <property type="match status" value="1"/>
</dbReference>
<dbReference type="AlphaFoldDB" id="A0AAF5DDS8"/>
<dbReference type="SUPFAM" id="SSF117281">
    <property type="entry name" value="Kelch motif"/>
    <property type="match status" value="1"/>
</dbReference>
<evidence type="ECO:0000313" key="3">
    <source>
        <dbReference type="Proteomes" id="UP000035681"/>
    </source>
</evidence>
<name>A0AAF5DDS8_STRER</name>
<reference evidence="4" key="1">
    <citation type="submission" date="2024-02" db="UniProtKB">
        <authorList>
            <consortium name="WormBaseParasite"/>
        </authorList>
    </citation>
    <scope>IDENTIFICATION</scope>
</reference>
<dbReference type="PROSITE" id="PS50097">
    <property type="entry name" value="BTB"/>
    <property type="match status" value="1"/>
</dbReference>
<evidence type="ECO:0000313" key="4">
    <source>
        <dbReference type="WBParaSite" id="TCONS_00010906.p1"/>
    </source>
</evidence>
<dbReference type="SMART" id="SM00612">
    <property type="entry name" value="Kelch"/>
    <property type="match status" value="1"/>
</dbReference>
<keyword evidence="3" id="KW-1185">Reference proteome</keyword>
<evidence type="ECO:0000256" key="1">
    <source>
        <dbReference type="ARBA" id="ARBA00022441"/>
    </source>
</evidence>
<dbReference type="InterPro" id="IPR006652">
    <property type="entry name" value="Kelch_1"/>
</dbReference>
<accession>A0AAF5DDS8</accession>
<organism evidence="3 4">
    <name type="scientific">Strongyloides stercoralis</name>
    <name type="common">Threadworm</name>
    <dbReference type="NCBI Taxonomy" id="6248"/>
    <lineage>
        <taxon>Eukaryota</taxon>
        <taxon>Metazoa</taxon>
        <taxon>Ecdysozoa</taxon>
        <taxon>Nematoda</taxon>
        <taxon>Chromadorea</taxon>
        <taxon>Rhabditida</taxon>
        <taxon>Tylenchina</taxon>
        <taxon>Panagrolaimomorpha</taxon>
        <taxon>Strongyloidoidea</taxon>
        <taxon>Strongyloididae</taxon>
        <taxon>Strongyloides</taxon>
    </lineage>
</organism>
<feature type="domain" description="BTB" evidence="2">
    <location>
        <begin position="28"/>
        <end position="85"/>
    </location>
</feature>
<proteinExistence type="predicted"/>
<evidence type="ECO:0000259" key="2">
    <source>
        <dbReference type="PROSITE" id="PS50097"/>
    </source>
</evidence>
<dbReference type="Pfam" id="PF01344">
    <property type="entry name" value="Kelch_1"/>
    <property type="match status" value="2"/>
</dbReference>
<dbReference type="PANTHER" id="PTHR47411:SF3">
    <property type="entry name" value="I-BETA-1,3-N-ACETYLGLUCOSAMINYLTRANSFERASE"/>
    <property type="match status" value="1"/>
</dbReference>
<dbReference type="InterPro" id="IPR000210">
    <property type="entry name" value="BTB/POZ_dom"/>
</dbReference>
<dbReference type="InterPro" id="IPR015915">
    <property type="entry name" value="Kelch-typ_b-propeller"/>
</dbReference>
<dbReference type="Pfam" id="PF13896">
    <property type="entry name" value="Glyco_transf_49"/>
    <property type="match status" value="1"/>
</dbReference>